<gene>
    <name evidence="1" type="ORF">GCM10023318_31660</name>
</gene>
<dbReference type="RefSeq" id="WP_345496120.1">
    <property type="nucleotide sequence ID" value="NZ_BAABJM010000002.1"/>
</dbReference>
<dbReference type="Proteomes" id="UP001500603">
    <property type="component" value="Unassembled WGS sequence"/>
</dbReference>
<accession>A0ABP9KCB6</accession>
<evidence type="ECO:0000313" key="1">
    <source>
        <dbReference type="EMBL" id="GAA5055459.1"/>
    </source>
</evidence>
<organism evidence="1 2">
    <name type="scientific">Nocardia callitridis</name>
    <dbReference type="NCBI Taxonomy" id="648753"/>
    <lineage>
        <taxon>Bacteria</taxon>
        <taxon>Bacillati</taxon>
        <taxon>Actinomycetota</taxon>
        <taxon>Actinomycetes</taxon>
        <taxon>Mycobacteriales</taxon>
        <taxon>Nocardiaceae</taxon>
        <taxon>Nocardia</taxon>
    </lineage>
</organism>
<reference evidence="2" key="1">
    <citation type="journal article" date="2019" name="Int. J. Syst. Evol. Microbiol.">
        <title>The Global Catalogue of Microorganisms (GCM) 10K type strain sequencing project: providing services to taxonomists for standard genome sequencing and annotation.</title>
        <authorList>
            <consortium name="The Broad Institute Genomics Platform"/>
            <consortium name="The Broad Institute Genome Sequencing Center for Infectious Disease"/>
            <person name="Wu L."/>
            <person name="Ma J."/>
        </authorList>
    </citation>
    <scope>NUCLEOTIDE SEQUENCE [LARGE SCALE GENOMIC DNA]</scope>
    <source>
        <strain evidence="2">JCM 18298</strain>
    </source>
</reference>
<keyword evidence="2" id="KW-1185">Reference proteome</keyword>
<protein>
    <submittedName>
        <fullName evidence="1">Uncharacterized protein</fullName>
    </submittedName>
</protein>
<proteinExistence type="predicted"/>
<sequence>MGSRFESVAADLLELSGEIPARMRARGGRTDADDGPAVAQVRHGGQRADDAVRDCHVQPVVGLVHGAFLAWLAREAPVLSTP</sequence>
<evidence type="ECO:0000313" key="2">
    <source>
        <dbReference type="Proteomes" id="UP001500603"/>
    </source>
</evidence>
<dbReference type="EMBL" id="BAABJM010000002">
    <property type="protein sequence ID" value="GAA5055459.1"/>
    <property type="molecule type" value="Genomic_DNA"/>
</dbReference>
<comment type="caution">
    <text evidence="1">The sequence shown here is derived from an EMBL/GenBank/DDBJ whole genome shotgun (WGS) entry which is preliminary data.</text>
</comment>
<name>A0ABP9KCB6_9NOCA</name>